<dbReference type="Pfam" id="PF23846">
    <property type="entry name" value="Cache_WalK"/>
    <property type="match status" value="1"/>
</dbReference>
<dbReference type="InterPro" id="IPR003660">
    <property type="entry name" value="HAMP_dom"/>
</dbReference>
<dbReference type="RefSeq" id="WP_108729912.1">
    <property type="nucleotide sequence ID" value="NZ_CP020928.1"/>
</dbReference>
<protein>
    <recommendedName>
        <fullName evidence="3">histidine kinase</fullName>
        <ecNumber evidence="3">2.7.13.3</ecNumber>
    </recommendedName>
</protein>
<evidence type="ECO:0000256" key="2">
    <source>
        <dbReference type="ARBA" id="ARBA00004651"/>
    </source>
</evidence>
<dbReference type="Pfam" id="PF00512">
    <property type="entry name" value="HisKA"/>
    <property type="match status" value="1"/>
</dbReference>
<dbReference type="NCBIfam" id="TIGR00229">
    <property type="entry name" value="sensory_box"/>
    <property type="match status" value="1"/>
</dbReference>
<accession>A0A2S1KNV6</accession>
<dbReference type="GO" id="GO:0005524">
    <property type="term" value="F:ATP binding"/>
    <property type="evidence" value="ECO:0007669"/>
    <property type="project" value="UniProtKB-KW"/>
</dbReference>
<evidence type="ECO:0000256" key="3">
    <source>
        <dbReference type="ARBA" id="ARBA00012438"/>
    </source>
</evidence>
<dbReference type="SUPFAM" id="SSF103190">
    <property type="entry name" value="Sensory domain-like"/>
    <property type="match status" value="1"/>
</dbReference>
<dbReference type="InterPro" id="IPR005467">
    <property type="entry name" value="His_kinase_dom"/>
</dbReference>
<dbReference type="Pfam" id="PF00989">
    <property type="entry name" value="PAS"/>
    <property type="match status" value="1"/>
</dbReference>
<proteinExistence type="predicted"/>
<evidence type="ECO:0000256" key="13">
    <source>
        <dbReference type="ARBA" id="ARBA00023136"/>
    </source>
</evidence>
<dbReference type="GO" id="GO:0004721">
    <property type="term" value="F:phosphoprotein phosphatase activity"/>
    <property type="evidence" value="ECO:0007669"/>
    <property type="project" value="TreeGrafter"/>
</dbReference>
<dbReference type="PRINTS" id="PR00344">
    <property type="entry name" value="BCTRLSENSOR"/>
</dbReference>
<dbReference type="PROSITE" id="PS50112">
    <property type="entry name" value="PAS"/>
    <property type="match status" value="1"/>
</dbReference>
<feature type="compositionally biased region" description="Acidic residues" evidence="14">
    <location>
        <begin position="616"/>
        <end position="629"/>
    </location>
</feature>
<dbReference type="SMART" id="SM00387">
    <property type="entry name" value="HATPase_c"/>
    <property type="match status" value="1"/>
</dbReference>
<dbReference type="EC" id="2.7.13.3" evidence="3"/>
<dbReference type="PROSITE" id="PS50109">
    <property type="entry name" value="HIS_KIN"/>
    <property type="match status" value="1"/>
</dbReference>
<keyword evidence="7 15" id="KW-0812">Transmembrane</keyword>
<dbReference type="Gene3D" id="3.30.565.10">
    <property type="entry name" value="Histidine kinase-like ATPase, C-terminal domain"/>
    <property type="match status" value="1"/>
</dbReference>
<dbReference type="GO" id="GO:0006355">
    <property type="term" value="P:regulation of DNA-templated transcription"/>
    <property type="evidence" value="ECO:0007669"/>
    <property type="project" value="InterPro"/>
</dbReference>
<keyword evidence="4" id="KW-1003">Cell membrane</keyword>
<keyword evidence="11 15" id="KW-1133">Transmembrane helix</keyword>
<dbReference type="SUPFAM" id="SSF55874">
    <property type="entry name" value="ATPase domain of HSP90 chaperone/DNA topoisomerase II/histidine kinase"/>
    <property type="match status" value="1"/>
</dbReference>
<evidence type="ECO:0000259" key="18">
    <source>
        <dbReference type="PROSITE" id="PS50885"/>
    </source>
</evidence>
<evidence type="ECO:0000256" key="10">
    <source>
        <dbReference type="ARBA" id="ARBA00022840"/>
    </source>
</evidence>
<dbReference type="CDD" id="cd00075">
    <property type="entry name" value="HATPase"/>
    <property type="match status" value="1"/>
</dbReference>
<sequence>MAEDMQEPKKWRRFFSSIHFKIALVFTLTLLVTLELVGAFFVKRLEQQNLASFRTQIALPAYVNDSLTQQLTSSDQTKVNADIHTILTSVNNASISEITVVDSSGIVRGTSDINNQDEVGQKTTDANVKAALAGGKYTKNPVEQRSGTRYQVMVKPLVSSSAGESNIVGVVEVRASLETVYDNLNHISLIYFSASLLAVMLGVVMAVIISRSLTKPIAEINDRTTRIAQGDYSGGILVRSNDEIGQLAENVNALAVRIEETTNSTEFERRRLDSVLEHMTDGVIATDRRGSINIINTAALQMTGIDDSTVAMGQSILEVLQISDRYNLRELLDNQEELLLDFSTDERQLIIRAYFSLIQRASGFISGLVIVLHDVTEQQRIELERRQFVSNVSHELRTPLTSVKSYVDALQEGAIDDPEVARNFLAVAQDETTRMIHMINDLLELSRMDSGTMKLETEYVNVGELFNYILNRFDMIIANDDKPEKYYTIKREIPKVQIWVELDTSKFTQVIDNIMNNAIKYSPDGGVVTARMIDNQKEVVLSITDQGLGIPKKDLGHIFDRFFRVDKARSRAQGGTGLGLAISKEIIERFGGRIWVESAEGQGSTFSISLPYEPYDPTDDEWDNGEWDD</sequence>
<organism evidence="19 20">
    <name type="scientific">Weissella cibaria</name>
    <dbReference type="NCBI Taxonomy" id="137591"/>
    <lineage>
        <taxon>Bacteria</taxon>
        <taxon>Bacillati</taxon>
        <taxon>Bacillota</taxon>
        <taxon>Bacilli</taxon>
        <taxon>Lactobacillales</taxon>
        <taxon>Lactobacillaceae</taxon>
        <taxon>Weissella</taxon>
    </lineage>
</organism>
<evidence type="ECO:0000256" key="6">
    <source>
        <dbReference type="ARBA" id="ARBA00022679"/>
    </source>
</evidence>
<dbReference type="Proteomes" id="UP000244870">
    <property type="component" value="Chromosome"/>
</dbReference>
<dbReference type="CDD" id="cd00082">
    <property type="entry name" value="HisKA"/>
    <property type="match status" value="1"/>
</dbReference>
<dbReference type="FunFam" id="1.10.287.130:FF:000001">
    <property type="entry name" value="Two-component sensor histidine kinase"/>
    <property type="match status" value="1"/>
</dbReference>
<dbReference type="GO" id="GO:0005886">
    <property type="term" value="C:plasma membrane"/>
    <property type="evidence" value="ECO:0007669"/>
    <property type="project" value="UniProtKB-SubCell"/>
</dbReference>
<keyword evidence="6" id="KW-0808">Transferase</keyword>
<evidence type="ECO:0000256" key="12">
    <source>
        <dbReference type="ARBA" id="ARBA00023012"/>
    </source>
</evidence>
<dbReference type="InterPro" id="IPR050351">
    <property type="entry name" value="BphY/WalK/GraS-like"/>
</dbReference>
<dbReference type="InterPro" id="IPR003661">
    <property type="entry name" value="HisK_dim/P_dom"/>
</dbReference>
<dbReference type="InterPro" id="IPR057640">
    <property type="entry name" value="Cache_WalK"/>
</dbReference>
<dbReference type="FunFam" id="3.30.565.10:FF:000006">
    <property type="entry name" value="Sensor histidine kinase WalK"/>
    <property type="match status" value="1"/>
</dbReference>
<keyword evidence="8" id="KW-0547">Nucleotide-binding</keyword>
<dbReference type="CDD" id="cd06225">
    <property type="entry name" value="HAMP"/>
    <property type="match status" value="1"/>
</dbReference>
<dbReference type="SMART" id="SM00091">
    <property type="entry name" value="PAS"/>
    <property type="match status" value="1"/>
</dbReference>
<dbReference type="Gene3D" id="1.10.287.130">
    <property type="match status" value="1"/>
</dbReference>
<evidence type="ECO:0000256" key="7">
    <source>
        <dbReference type="ARBA" id="ARBA00022692"/>
    </source>
</evidence>
<dbReference type="Pfam" id="PF00672">
    <property type="entry name" value="HAMP"/>
    <property type="match status" value="1"/>
</dbReference>
<dbReference type="SUPFAM" id="SSF158472">
    <property type="entry name" value="HAMP domain-like"/>
    <property type="match status" value="1"/>
</dbReference>
<evidence type="ECO:0000256" key="5">
    <source>
        <dbReference type="ARBA" id="ARBA00022553"/>
    </source>
</evidence>
<evidence type="ECO:0000313" key="19">
    <source>
        <dbReference type="EMBL" id="AWF94682.1"/>
    </source>
</evidence>
<dbReference type="InterPro" id="IPR004358">
    <property type="entry name" value="Sig_transdc_His_kin-like_C"/>
</dbReference>
<name>A0A2S1KNV6_9LACO</name>
<feature type="domain" description="PAS" evidence="17">
    <location>
        <begin position="268"/>
        <end position="334"/>
    </location>
</feature>
<gene>
    <name evidence="19" type="ORF">B6254_0248</name>
</gene>
<evidence type="ECO:0000259" key="17">
    <source>
        <dbReference type="PROSITE" id="PS50112"/>
    </source>
</evidence>
<dbReference type="Pfam" id="PF02518">
    <property type="entry name" value="HATPase_c"/>
    <property type="match status" value="1"/>
</dbReference>
<dbReference type="SMART" id="SM00304">
    <property type="entry name" value="HAMP"/>
    <property type="match status" value="1"/>
</dbReference>
<evidence type="ECO:0000256" key="1">
    <source>
        <dbReference type="ARBA" id="ARBA00000085"/>
    </source>
</evidence>
<dbReference type="AlphaFoldDB" id="A0A2S1KNV6"/>
<feature type="region of interest" description="Disordered" evidence="14">
    <location>
        <begin position="607"/>
        <end position="629"/>
    </location>
</feature>
<evidence type="ECO:0000256" key="15">
    <source>
        <dbReference type="SAM" id="Phobius"/>
    </source>
</evidence>
<dbReference type="CDD" id="cd00130">
    <property type="entry name" value="PAS"/>
    <property type="match status" value="1"/>
</dbReference>
<dbReference type="InterPro" id="IPR049814">
    <property type="entry name" value="Resp_reg_WalK"/>
</dbReference>
<evidence type="ECO:0000256" key="4">
    <source>
        <dbReference type="ARBA" id="ARBA00022475"/>
    </source>
</evidence>
<dbReference type="SMART" id="SM00388">
    <property type="entry name" value="HisKA"/>
    <property type="match status" value="1"/>
</dbReference>
<dbReference type="InterPro" id="IPR029151">
    <property type="entry name" value="Sensor-like_sf"/>
</dbReference>
<dbReference type="SUPFAM" id="SSF47384">
    <property type="entry name" value="Homodimeric domain of signal transducing histidine kinase"/>
    <property type="match status" value="1"/>
</dbReference>
<dbReference type="EMBL" id="CP020928">
    <property type="protein sequence ID" value="AWF94682.1"/>
    <property type="molecule type" value="Genomic_DNA"/>
</dbReference>
<evidence type="ECO:0000256" key="9">
    <source>
        <dbReference type="ARBA" id="ARBA00022777"/>
    </source>
</evidence>
<keyword evidence="12" id="KW-0902">Two-component regulatory system</keyword>
<feature type="domain" description="HAMP" evidence="18">
    <location>
        <begin position="211"/>
        <end position="263"/>
    </location>
</feature>
<keyword evidence="10" id="KW-0067">ATP-binding</keyword>
<dbReference type="GO" id="GO:0000155">
    <property type="term" value="F:phosphorelay sensor kinase activity"/>
    <property type="evidence" value="ECO:0007669"/>
    <property type="project" value="InterPro"/>
</dbReference>
<dbReference type="Gene3D" id="3.30.450.20">
    <property type="entry name" value="PAS domain"/>
    <property type="match status" value="2"/>
</dbReference>
<dbReference type="InterPro" id="IPR003594">
    <property type="entry name" value="HATPase_dom"/>
</dbReference>
<evidence type="ECO:0000256" key="11">
    <source>
        <dbReference type="ARBA" id="ARBA00022989"/>
    </source>
</evidence>
<evidence type="ECO:0000256" key="8">
    <source>
        <dbReference type="ARBA" id="ARBA00022741"/>
    </source>
</evidence>
<keyword evidence="13 15" id="KW-0472">Membrane</keyword>
<dbReference type="InterPro" id="IPR036097">
    <property type="entry name" value="HisK_dim/P_sf"/>
</dbReference>
<comment type="subcellular location">
    <subcellularLocation>
        <location evidence="2">Cell membrane</location>
        <topology evidence="2">Multi-pass membrane protein</topology>
    </subcellularLocation>
</comment>
<dbReference type="InterPro" id="IPR035965">
    <property type="entry name" value="PAS-like_dom_sf"/>
</dbReference>
<evidence type="ECO:0000259" key="16">
    <source>
        <dbReference type="PROSITE" id="PS50109"/>
    </source>
</evidence>
<comment type="catalytic activity">
    <reaction evidence="1">
        <text>ATP + protein L-histidine = ADP + protein N-phospho-L-histidine.</text>
        <dbReference type="EC" id="2.7.13.3"/>
    </reaction>
</comment>
<dbReference type="SUPFAM" id="SSF55785">
    <property type="entry name" value="PYP-like sensor domain (PAS domain)"/>
    <property type="match status" value="1"/>
</dbReference>
<dbReference type="PANTHER" id="PTHR45453">
    <property type="entry name" value="PHOSPHATE REGULON SENSOR PROTEIN PHOR"/>
    <property type="match status" value="1"/>
</dbReference>
<dbReference type="NCBIfam" id="NF033092">
    <property type="entry name" value="HK_WalK"/>
    <property type="match status" value="1"/>
</dbReference>
<evidence type="ECO:0000313" key="20">
    <source>
        <dbReference type="Proteomes" id="UP000244870"/>
    </source>
</evidence>
<evidence type="ECO:0000256" key="14">
    <source>
        <dbReference type="SAM" id="MobiDB-lite"/>
    </source>
</evidence>
<dbReference type="Gene3D" id="1.10.8.500">
    <property type="entry name" value="HAMP domain in histidine kinase"/>
    <property type="match status" value="1"/>
</dbReference>
<dbReference type="PROSITE" id="PS50885">
    <property type="entry name" value="HAMP"/>
    <property type="match status" value="1"/>
</dbReference>
<feature type="transmembrane region" description="Helical" evidence="15">
    <location>
        <begin position="189"/>
        <end position="209"/>
    </location>
</feature>
<dbReference type="PANTHER" id="PTHR45453:SF1">
    <property type="entry name" value="PHOSPHATE REGULON SENSOR PROTEIN PHOR"/>
    <property type="match status" value="1"/>
</dbReference>
<dbReference type="GO" id="GO:0016036">
    <property type="term" value="P:cellular response to phosphate starvation"/>
    <property type="evidence" value="ECO:0007669"/>
    <property type="project" value="TreeGrafter"/>
</dbReference>
<keyword evidence="5" id="KW-0597">Phosphoprotein</keyword>
<dbReference type="InterPro" id="IPR013767">
    <property type="entry name" value="PAS_fold"/>
</dbReference>
<keyword evidence="9 19" id="KW-0418">Kinase</keyword>
<dbReference type="InterPro" id="IPR036890">
    <property type="entry name" value="HATPase_C_sf"/>
</dbReference>
<reference evidence="19 20" key="1">
    <citation type="submission" date="2017-04" db="EMBL/GenBank/DDBJ databases">
        <title>Weissella cibaria strain m2 complete genome.</title>
        <authorList>
            <person name="Pan Q."/>
            <person name="Tan M."/>
            <person name="Yao F."/>
            <person name="Su S."/>
        </authorList>
    </citation>
    <scope>NUCLEOTIDE SEQUENCE [LARGE SCALE GENOMIC DNA]</scope>
    <source>
        <strain evidence="19 20">M2</strain>
    </source>
</reference>
<feature type="domain" description="Histidine kinase" evidence="16">
    <location>
        <begin position="391"/>
        <end position="614"/>
    </location>
</feature>
<dbReference type="InterPro" id="IPR000014">
    <property type="entry name" value="PAS"/>
</dbReference>